<accession>B5GPG4</accession>
<dbReference type="InterPro" id="IPR046732">
    <property type="entry name" value="DUF6624"/>
</dbReference>
<dbReference type="EMBL" id="CM000913">
    <property type="protein sequence ID" value="EFG07533.1"/>
    <property type="molecule type" value="Genomic_DNA"/>
</dbReference>
<evidence type="ECO:0000313" key="3">
    <source>
        <dbReference type="Proteomes" id="UP000002357"/>
    </source>
</evidence>
<evidence type="ECO:0000256" key="1">
    <source>
        <dbReference type="SAM" id="MobiDB-lite"/>
    </source>
</evidence>
<dbReference type="Pfam" id="PF20329">
    <property type="entry name" value="DUF6624"/>
    <property type="match status" value="1"/>
</dbReference>
<dbReference type="RefSeq" id="WP_003953644.1">
    <property type="nucleotide sequence ID" value="NZ_CM000913.1"/>
</dbReference>
<gene>
    <name evidence="2" type="ORF">SCLAV_2460</name>
</gene>
<name>B5GPG4_STRCL</name>
<keyword evidence="3" id="KW-1185">Reference proteome</keyword>
<dbReference type="GeneID" id="93730973"/>
<dbReference type="Proteomes" id="UP000002357">
    <property type="component" value="Chromosome"/>
</dbReference>
<protein>
    <submittedName>
        <fullName evidence="2">Uncharacterized protein</fullName>
    </submittedName>
</protein>
<evidence type="ECO:0000313" key="2">
    <source>
        <dbReference type="EMBL" id="EFG07533.1"/>
    </source>
</evidence>
<dbReference type="OrthoDB" id="22038at2"/>
<sequence>MTPPPDGQHIAQDLVHRVELARRDSRRLLRLRVPTVEAARARHQDYENAMVLRRVVAQWGWPTRDLVGEEALAAAWEIALRADGLADFQRLALGLLGGAVARGEATIQQWARLHDRCAVNAGDRQRYGTQFRMGSDGPEPAPVEGPGQLDDRRAAVGLPPHAQAWAALRRRLGWPPMAEPPPGGGTPDGAPEMVWVAA</sequence>
<proteinExistence type="predicted"/>
<reference evidence="2 3" key="1">
    <citation type="journal article" date="2010" name="Genome Biol. Evol.">
        <title>The sequence of a 1.8-mb bacterial linear plasmid reveals a rich evolutionary reservoir of secondary metabolic pathways.</title>
        <authorList>
            <person name="Medema M.H."/>
            <person name="Trefzer A."/>
            <person name="Kovalchuk A."/>
            <person name="van den Berg M."/>
            <person name="Mueller U."/>
            <person name="Heijne W."/>
            <person name="Wu L."/>
            <person name="Alam M.T."/>
            <person name="Ronning C.M."/>
            <person name="Nierman W.C."/>
            <person name="Bovenberg R.A.L."/>
            <person name="Breitling R."/>
            <person name="Takano E."/>
        </authorList>
    </citation>
    <scope>NUCLEOTIDE SEQUENCE [LARGE SCALE GENOMIC DNA]</scope>
    <source>
        <strain evidence="3">ATCC 27064 / DSM 738 / JCM 4710 / NBRC 13307 / NCIMB 12785 / NRRL 3585 / VKM Ac-602</strain>
    </source>
</reference>
<dbReference type="AlphaFoldDB" id="B5GPG4"/>
<dbReference type="KEGG" id="sclf:BB341_16155"/>
<feature type="region of interest" description="Disordered" evidence="1">
    <location>
        <begin position="130"/>
        <end position="153"/>
    </location>
</feature>
<dbReference type="eggNOG" id="COG4403">
    <property type="taxonomic scope" value="Bacteria"/>
</dbReference>
<feature type="region of interest" description="Disordered" evidence="1">
    <location>
        <begin position="173"/>
        <end position="198"/>
    </location>
</feature>
<dbReference type="STRING" id="1901.BB341_16155"/>
<organism evidence="2 3">
    <name type="scientific">Streptomyces clavuligerus</name>
    <dbReference type="NCBI Taxonomy" id="1901"/>
    <lineage>
        <taxon>Bacteria</taxon>
        <taxon>Bacillati</taxon>
        <taxon>Actinomycetota</taxon>
        <taxon>Actinomycetes</taxon>
        <taxon>Kitasatosporales</taxon>
        <taxon>Streptomycetaceae</taxon>
        <taxon>Streptomyces</taxon>
    </lineage>
</organism>